<feature type="region of interest" description="Disordered" evidence="1">
    <location>
        <begin position="325"/>
        <end position="345"/>
    </location>
</feature>
<dbReference type="InterPro" id="IPR000488">
    <property type="entry name" value="Death_dom"/>
</dbReference>
<organism evidence="3 4">
    <name type="scientific">Mizuhopecten yessoensis</name>
    <name type="common">Japanese scallop</name>
    <name type="synonym">Patinopecten yessoensis</name>
    <dbReference type="NCBI Taxonomy" id="6573"/>
    <lineage>
        <taxon>Eukaryota</taxon>
        <taxon>Metazoa</taxon>
        <taxon>Spiralia</taxon>
        <taxon>Lophotrochozoa</taxon>
        <taxon>Mollusca</taxon>
        <taxon>Bivalvia</taxon>
        <taxon>Autobranchia</taxon>
        <taxon>Pteriomorphia</taxon>
        <taxon>Pectinida</taxon>
        <taxon>Pectinoidea</taxon>
        <taxon>Pectinidae</taxon>
        <taxon>Mizuhopecten</taxon>
    </lineage>
</organism>
<dbReference type="PROSITE" id="PS50017">
    <property type="entry name" value="DEATH_DOMAIN"/>
    <property type="match status" value="1"/>
</dbReference>
<evidence type="ECO:0000256" key="1">
    <source>
        <dbReference type="SAM" id="MobiDB-lite"/>
    </source>
</evidence>
<dbReference type="GO" id="GO:0007165">
    <property type="term" value="P:signal transduction"/>
    <property type="evidence" value="ECO:0007669"/>
    <property type="project" value="InterPro"/>
</dbReference>
<keyword evidence="4" id="KW-1185">Reference proteome</keyword>
<accession>A0A210QW39</accession>
<dbReference type="OrthoDB" id="10390217at2759"/>
<feature type="region of interest" description="Disordered" evidence="1">
    <location>
        <begin position="405"/>
        <end position="458"/>
    </location>
</feature>
<dbReference type="Proteomes" id="UP000242188">
    <property type="component" value="Unassembled WGS sequence"/>
</dbReference>
<comment type="caution">
    <text evidence="3">The sequence shown here is derived from an EMBL/GenBank/DDBJ whole genome shotgun (WGS) entry which is preliminary data.</text>
</comment>
<name>A0A210QW39_MIZYE</name>
<evidence type="ECO:0000259" key="2">
    <source>
        <dbReference type="PROSITE" id="PS50017"/>
    </source>
</evidence>
<dbReference type="SUPFAM" id="SSF47986">
    <property type="entry name" value="DEATH domain"/>
    <property type="match status" value="1"/>
</dbReference>
<protein>
    <recommendedName>
        <fullName evidence="2">Death domain-containing protein</fullName>
    </recommendedName>
</protein>
<gene>
    <name evidence="3" type="ORF">KP79_PYT16352</name>
</gene>
<dbReference type="Gene3D" id="1.10.533.10">
    <property type="entry name" value="Death Domain, Fas"/>
    <property type="match status" value="1"/>
</dbReference>
<dbReference type="AlphaFoldDB" id="A0A210QW39"/>
<feature type="domain" description="Death" evidence="2">
    <location>
        <begin position="478"/>
        <end position="552"/>
    </location>
</feature>
<evidence type="ECO:0000313" key="3">
    <source>
        <dbReference type="EMBL" id="OWF52977.1"/>
    </source>
</evidence>
<dbReference type="InterPro" id="IPR011029">
    <property type="entry name" value="DEATH-like_dom_sf"/>
</dbReference>
<evidence type="ECO:0000313" key="4">
    <source>
        <dbReference type="Proteomes" id="UP000242188"/>
    </source>
</evidence>
<reference evidence="3 4" key="1">
    <citation type="journal article" date="2017" name="Nat. Ecol. Evol.">
        <title>Scallop genome provides insights into evolution of bilaterian karyotype and development.</title>
        <authorList>
            <person name="Wang S."/>
            <person name="Zhang J."/>
            <person name="Jiao W."/>
            <person name="Li J."/>
            <person name="Xun X."/>
            <person name="Sun Y."/>
            <person name="Guo X."/>
            <person name="Huan P."/>
            <person name="Dong B."/>
            <person name="Zhang L."/>
            <person name="Hu X."/>
            <person name="Sun X."/>
            <person name="Wang J."/>
            <person name="Zhao C."/>
            <person name="Wang Y."/>
            <person name="Wang D."/>
            <person name="Huang X."/>
            <person name="Wang R."/>
            <person name="Lv J."/>
            <person name="Li Y."/>
            <person name="Zhang Z."/>
            <person name="Liu B."/>
            <person name="Lu W."/>
            <person name="Hui Y."/>
            <person name="Liang J."/>
            <person name="Zhou Z."/>
            <person name="Hou R."/>
            <person name="Li X."/>
            <person name="Liu Y."/>
            <person name="Li H."/>
            <person name="Ning X."/>
            <person name="Lin Y."/>
            <person name="Zhao L."/>
            <person name="Xing Q."/>
            <person name="Dou J."/>
            <person name="Li Y."/>
            <person name="Mao J."/>
            <person name="Guo H."/>
            <person name="Dou H."/>
            <person name="Li T."/>
            <person name="Mu C."/>
            <person name="Jiang W."/>
            <person name="Fu Q."/>
            <person name="Fu X."/>
            <person name="Miao Y."/>
            <person name="Liu J."/>
            <person name="Yu Q."/>
            <person name="Li R."/>
            <person name="Liao H."/>
            <person name="Li X."/>
            <person name="Kong Y."/>
            <person name="Jiang Z."/>
            <person name="Chourrout D."/>
            <person name="Li R."/>
            <person name="Bao Z."/>
        </authorList>
    </citation>
    <scope>NUCLEOTIDE SEQUENCE [LARGE SCALE GENOMIC DNA]</scope>
    <source>
        <strain evidence="3 4">PY_sf001</strain>
    </source>
</reference>
<feature type="compositionally biased region" description="Polar residues" evidence="1">
    <location>
        <begin position="409"/>
        <end position="418"/>
    </location>
</feature>
<sequence>MTVFIETEQLDIDTVFITSQLEVQTVEVTRAGCAKKLDPNDENMKIEFQPESVRSTMEVTIEVTSLDDIVKVTKLGKLFGKNHGILGISDMVNVTHEGNFLLPVNLTLAMQPLQPQPVDELPASLVLYVEDDTIQELEQATVEQIADNLFTISTNHFCPVVCVRLRPTVRRFHAEKALRYVYDLDDPRCNILLFSKKDGKLLLLRSEIVSEDERLKKEQERTTGMGMNLLPTCTSPTIRLKNMDRVRISLANHMFLKFATGIPLAGRFIVFDRHNNDSSLSFHVEENKEFGAGSMATLEYDLDSGRNRRSLHKATFNALKEMTNQKNPTLSRHCSQDTLSTNPGLQTTYYTRQVSDSSRYRTSTETSAGIASVRDDVTPSSSATDVKEGKAISLNLPDMKLDLLPSRLPENSPQTGNTKLPKHVTKNKPQVLPGAVKEEKDVSKTGTRPASTGDKDSCSEVFSERSLTLLARQIPDHEYTSMATFLGISMVVADRLMQSLPNTQDRNQLKLRLLIHWLQNESTNPSKRLQTLTVALQDIDQKGLAEKVEEAFNNNRPFRP</sequence>
<proteinExistence type="predicted"/>
<dbReference type="EMBL" id="NEDP02001554">
    <property type="protein sequence ID" value="OWF52977.1"/>
    <property type="molecule type" value="Genomic_DNA"/>
</dbReference>